<organism evidence="2 3">
    <name type="scientific">Coprinopsis cinerea (strain Okayama-7 / 130 / ATCC MYA-4618 / FGSC 9003)</name>
    <name type="common">Inky cap fungus</name>
    <name type="synonym">Hormographiella aspergillata</name>
    <dbReference type="NCBI Taxonomy" id="240176"/>
    <lineage>
        <taxon>Eukaryota</taxon>
        <taxon>Fungi</taxon>
        <taxon>Dikarya</taxon>
        <taxon>Basidiomycota</taxon>
        <taxon>Agaricomycotina</taxon>
        <taxon>Agaricomycetes</taxon>
        <taxon>Agaricomycetidae</taxon>
        <taxon>Agaricales</taxon>
        <taxon>Agaricineae</taxon>
        <taxon>Psathyrellaceae</taxon>
        <taxon>Coprinopsis</taxon>
    </lineage>
</organism>
<protein>
    <submittedName>
        <fullName evidence="2">Uncharacterized protein</fullName>
    </submittedName>
</protein>
<dbReference type="KEGG" id="cci:CC1G_12182"/>
<dbReference type="AlphaFoldDB" id="A8NHN5"/>
<dbReference type="GeneID" id="6010302"/>
<feature type="compositionally biased region" description="Low complexity" evidence="1">
    <location>
        <begin position="542"/>
        <end position="559"/>
    </location>
</feature>
<dbReference type="RefSeq" id="XP_001833800.2">
    <property type="nucleotide sequence ID" value="XM_001833748.2"/>
</dbReference>
<name>A8NHN5_COPC7</name>
<feature type="compositionally biased region" description="Polar residues" evidence="1">
    <location>
        <begin position="339"/>
        <end position="356"/>
    </location>
</feature>
<feature type="compositionally biased region" description="Acidic residues" evidence="1">
    <location>
        <begin position="393"/>
        <end position="402"/>
    </location>
</feature>
<feature type="compositionally biased region" description="Polar residues" evidence="1">
    <location>
        <begin position="511"/>
        <end position="522"/>
    </location>
</feature>
<dbReference type="InParanoid" id="A8NHN5"/>
<dbReference type="EMBL" id="AACS02000010">
    <property type="protein sequence ID" value="EAU88030.2"/>
    <property type="molecule type" value="Genomic_DNA"/>
</dbReference>
<feature type="compositionally biased region" description="Low complexity" evidence="1">
    <location>
        <begin position="901"/>
        <end position="919"/>
    </location>
</feature>
<gene>
    <name evidence="2" type="ORF">CC1G_12182</name>
</gene>
<evidence type="ECO:0000313" key="3">
    <source>
        <dbReference type="Proteomes" id="UP000001861"/>
    </source>
</evidence>
<accession>A8NHN5</accession>
<proteinExistence type="predicted"/>
<feature type="region of interest" description="Disordered" evidence="1">
    <location>
        <begin position="881"/>
        <end position="930"/>
    </location>
</feature>
<feature type="region of interest" description="Disordered" evidence="1">
    <location>
        <begin position="290"/>
        <end position="586"/>
    </location>
</feature>
<evidence type="ECO:0000256" key="1">
    <source>
        <dbReference type="SAM" id="MobiDB-lite"/>
    </source>
</evidence>
<sequence length="930" mass="102393">MKSVCAPRGIIRSGSFFGLYIGDDRRSSLLQAPGLLLYCAIFHRCPLLNLLLSPASEAFFSPQQFLIQIGDQRLQIDDNAETFRLFRSSPYLRQCWNFIVDHLNRFLGQFRFEEAFIYSPEWDFLSFATYNDLCILQRLPGGHSLMAVRAYTMAFMTVYQGNDGPPGHPRYPLTAPYSWRAWAEPVHRNMGIRRMMNIVFTDPQMAILRLTRPIVPSTDAEMPFLIPRRLRDNTLRGWRLISPPALPMDWATWRADPHYQHWHIYIDVAVSFEEALAKYRRERAAWLADHTSPPPGTPVIRHPHPQLPRLTVRPRNFPPGVVLPPTALLRGEGRDSAPASLSPSGTSSLERQVFGTSASVSQAAPASSVPPVSTLDDRRSASSSVVASGTGLDDGDAVDELDPSPSGEDVHQEAPRTPRRSRSLQVSPKTPKTPGIPPIPATPSSARKIVPIPGQPAVYGPSSFPRAPKGPQAKLFHPPSVGFNPIVRRDGVDDPTGFLSQGRDTTPLELQFSQRTGVSIQHLSREERQAHYLRPPVPPKGSPSSSSSSSSSNSEGGSSDARDDSSRSSSNPFVGSLRRNMPTAQRQTTDLRNILYQNLTGIMGSRRLLSDHALVVGPCARCAFLGIPRCEYRGPGLSCGNCGRADKPCPFSLNIDARRGLRNQLAGAAEGSSHYIDTVVRDILHQSNVVRDSLNQYLTHSLHLYELHARLLSAIYRLETSEGPEAIVVEFFNNDFDAYLEFRSMFTFDNFLVGADGSTVNKAELVQRMDELFTRSRRASGVPIPDDELLPTVANPPHAPYVFGSFIAQEFPMAKDGRLWSPSQLDRPIDDEFDDFLDQDASSLPAFDPLVDPADVYDDRTGVSPSADVIIGDSLGLFSSEESPEWPGIEGSAMNVDERSSSALSSARSGGGASSSNSSDEGDLSDSPEY</sequence>
<comment type="caution">
    <text evidence="2">The sequence shown here is derived from an EMBL/GenBank/DDBJ whole genome shotgun (WGS) entry which is preliminary data.</text>
</comment>
<dbReference type="HOGENOM" id="CLU_349835_0_0_1"/>
<feature type="compositionally biased region" description="Acidic residues" evidence="1">
    <location>
        <begin position="920"/>
        <end position="930"/>
    </location>
</feature>
<evidence type="ECO:0000313" key="2">
    <source>
        <dbReference type="EMBL" id="EAU88030.2"/>
    </source>
</evidence>
<feature type="compositionally biased region" description="Low complexity" evidence="1">
    <location>
        <begin position="357"/>
        <end position="373"/>
    </location>
</feature>
<dbReference type="VEuPathDB" id="FungiDB:CC1G_12182"/>
<reference evidence="2 3" key="1">
    <citation type="journal article" date="2010" name="Proc. Natl. Acad. Sci. U.S.A.">
        <title>Insights into evolution of multicellular fungi from the assembled chromosomes of the mushroom Coprinopsis cinerea (Coprinus cinereus).</title>
        <authorList>
            <person name="Stajich J.E."/>
            <person name="Wilke S.K."/>
            <person name="Ahren D."/>
            <person name="Au C.H."/>
            <person name="Birren B.W."/>
            <person name="Borodovsky M."/>
            <person name="Burns C."/>
            <person name="Canback B."/>
            <person name="Casselton L.A."/>
            <person name="Cheng C.K."/>
            <person name="Deng J."/>
            <person name="Dietrich F.S."/>
            <person name="Fargo D.C."/>
            <person name="Farman M.L."/>
            <person name="Gathman A.C."/>
            <person name="Goldberg J."/>
            <person name="Guigo R."/>
            <person name="Hoegger P.J."/>
            <person name="Hooker J.B."/>
            <person name="Huggins A."/>
            <person name="James T.Y."/>
            <person name="Kamada T."/>
            <person name="Kilaru S."/>
            <person name="Kodira C."/>
            <person name="Kues U."/>
            <person name="Kupfer D."/>
            <person name="Kwan H.S."/>
            <person name="Lomsadze A."/>
            <person name="Li W."/>
            <person name="Lilly W.W."/>
            <person name="Ma L.J."/>
            <person name="Mackey A.J."/>
            <person name="Manning G."/>
            <person name="Martin F."/>
            <person name="Muraguchi H."/>
            <person name="Natvig D.O."/>
            <person name="Palmerini H."/>
            <person name="Ramesh M.A."/>
            <person name="Rehmeyer C.J."/>
            <person name="Roe B.A."/>
            <person name="Shenoy N."/>
            <person name="Stanke M."/>
            <person name="Ter-Hovhannisyan V."/>
            <person name="Tunlid A."/>
            <person name="Velagapudi R."/>
            <person name="Vision T.J."/>
            <person name="Zeng Q."/>
            <person name="Zolan M.E."/>
            <person name="Pukkila P.J."/>
        </authorList>
    </citation>
    <scope>NUCLEOTIDE SEQUENCE [LARGE SCALE GENOMIC DNA]</scope>
    <source>
        <strain evidence="3">Okayama-7 / 130 / ATCC MYA-4618 / FGSC 9003</strain>
    </source>
</reference>
<keyword evidence="3" id="KW-1185">Reference proteome</keyword>
<dbReference type="Proteomes" id="UP000001861">
    <property type="component" value="Unassembled WGS sequence"/>
</dbReference>